<dbReference type="NCBIfam" id="TIGR00154">
    <property type="entry name" value="ispE"/>
    <property type="match status" value="1"/>
</dbReference>
<evidence type="ECO:0000256" key="2">
    <source>
        <dbReference type="ARBA" id="ARBA00012052"/>
    </source>
</evidence>
<dbReference type="PANTHER" id="PTHR43527:SF2">
    <property type="entry name" value="4-DIPHOSPHOCYTIDYL-2-C-METHYL-D-ERYTHRITOL KINASE, CHLOROPLASTIC"/>
    <property type="match status" value="1"/>
</dbReference>
<dbReference type="SUPFAM" id="SSF54211">
    <property type="entry name" value="Ribosomal protein S5 domain 2-like"/>
    <property type="match status" value="1"/>
</dbReference>
<comment type="pathway">
    <text evidence="10">Isoprenoid biosynthesis; isopentenyl diphosphate biosynthesis via DXP pathway; isopentenyl diphosphate from 1-deoxy-D-xylulose 5-phosphate: step 3/6.</text>
</comment>
<dbReference type="UniPathway" id="UPA00056">
    <property type="reaction ID" value="UER00094"/>
</dbReference>
<dbReference type="EMBL" id="SOAX01000006">
    <property type="protein sequence ID" value="TDT38452.1"/>
    <property type="molecule type" value="Genomic_DNA"/>
</dbReference>
<feature type="active site" evidence="10">
    <location>
        <position position="142"/>
    </location>
</feature>
<evidence type="ECO:0000256" key="10">
    <source>
        <dbReference type="HAMAP-Rule" id="MF_00061"/>
    </source>
</evidence>
<gene>
    <name evidence="10" type="primary">ispE</name>
    <name evidence="14" type="ORF">DES49_2428</name>
</gene>
<evidence type="ECO:0000256" key="1">
    <source>
        <dbReference type="ARBA" id="ARBA00009684"/>
    </source>
</evidence>
<protein>
    <recommendedName>
        <fullName evidence="3 10">4-diphosphocytidyl-2-C-methyl-D-erythritol kinase</fullName>
        <shortName evidence="10">CMK</shortName>
        <ecNumber evidence="2 10">2.7.1.148</ecNumber>
    </recommendedName>
    <alternativeName>
        <fullName evidence="9 10">4-(cytidine-5'-diphospho)-2-C-methyl-D-erythritol kinase</fullName>
    </alternativeName>
</protein>
<accession>A0A4R7JKE8</accession>
<dbReference type="EC" id="2.7.1.148" evidence="2 10"/>
<dbReference type="InterPro" id="IPR006204">
    <property type="entry name" value="GHMP_kinase_N_dom"/>
</dbReference>
<dbReference type="Gene3D" id="3.30.70.890">
    <property type="entry name" value="GHMP kinase, C-terminal domain"/>
    <property type="match status" value="1"/>
</dbReference>
<comment type="catalytic activity">
    <reaction evidence="10">
        <text>4-CDP-2-C-methyl-D-erythritol + ATP = 4-CDP-2-C-methyl-D-erythritol 2-phosphate + ADP + H(+)</text>
        <dbReference type="Rhea" id="RHEA:18437"/>
        <dbReference type="ChEBI" id="CHEBI:15378"/>
        <dbReference type="ChEBI" id="CHEBI:30616"/>
        <dbReference type="ChEBI" id="CHEBI:57823"/>
        <dbReference type="ChEBI" id="CHEBI:57919"/>
        <dbReference type="ChEBI" id="CHEBI:456216"/>
        <dbReference type="EC" id="2.7.1.148"/>
    </reaction>
</comment>
<keyword evidence="15" id="KW-1185">Reference proteome</keyword>
<dbReference type="RefSeq" id="WP_133736675.1">
    <property type="nucleotide sequence ID" value="NZ_SOAX01000006.1"/>
</dbReference>
<dbReference type="Pfam" id="PF00288">
    <property type="entry name" value="GHMP_kinases_N"/>
    <property type="match status" value="1"/>
</dbReference>
<proteinExistence type="inferred from homology"/>
<feature type="domain" description="GHMP kinase N-terminal" evidence="12">
    <location>
        <begin position="68"/>
        <end position="149"/>
    </location>
</feature>
<evidence type="ECO:0000256" key="8">
    <source>
        <dbReference type="ARBA" id="ARBA00023229"/>
    </source>
</evidence>
<evidence type="ECO:0000256" key="9">
    <source>
        <dbReference type="ARBA" id="ARBA00032554"/>
    </source>
</evidence>
<comment type="similarity">
    <text evidence="1 10">Belongs to the GHMP kinase family. IspE subfamily.</text>
</comment>
<dbReference type="OrthoDB" id="9809438at2"/>
<dbReference type="InterPro" id="IPR013750">
    <property type="entry name" value="GHMP_kinase_C_dom"/>
</dbReference>
<keyword evidence="5 10" id="KW-0547">Nucleotide-binding</keyword>
<dbReference type="Gene3D" id="3.30.230.10">
    <property type="match status" value="1"/>
</dbReference>
<evidence type="ECO:0000313" key="15">
    <source>
        <dbReference type="Proteomes" id="UP000295830"/>
    </source>
</evidence>
<evidence type="ECO:0000256" key="3">
    <source>
        <dbReference type="ARBA" id="ARBA00017473"/>
    </source>
</evidence>
<feature type="active site" evidence="10">
    <location>
        <position position="14"/>
    </location>
</feature>
<comment type="caution">
    <text evidence="14">The sequence shown here is derived from an EMBL/GenBank/DDBJ whole genome shotgun (WGS) entry which is preliminary data.</text>
</comment>
<dbReference type="AlphaFoldDB" id="A0A4R7JKE8"/>
<evidence type="ECO:0000259" key="12">
    <source>
        <dbReference type="Pfam" id="PF00288"/>
    </source>
</evidence>
<keyword evidence="7 10" id="KW-0067">ATP-binding</keyword>
<dbReference type="InterPro" id="IPR014721">
    <property type="entry name" value="Ribsml_uS5_D2-typ_fold_subgr"/>
</dbReference>
<dbReference type="SUPFAM" id="SSF55060">
    <property type="entry name" value="GHMP Kinase, C-terminal domain"/>
    <property type="match status" value="1"/>
</dbReference>
<keyword evidence="6 10" id="KW-0418">Kinase</keyword>
<dbReference type="PIRSF" id="PIRSF010376">
    <property type="entry name" value="IspE"/>
    <property type="match status" value="1"/>
</dbReference>
<dbReference type="InterPro" id="IPR036554">
    <property type="entry name" value="GHMP_kinase_C_sf"/>
</dbReference>
<keyword evidence="8 10" id="KW-0414">Isoprene biosynthesis</keyword>
<evidence type="ECO:0000256" key="5">
    <source>
        <dbReference type="ARBA" id="ARBA00022741"/>
    </source>
</evidence>
<reference evidence="14 15" key="1">
    <citation type="submission" date="2019-03" db="EMBL/GenBank/DDBJ databases">
        <title>Genomic Encyclopedia of Type Strains, Phase IV (KMG-IV): sequencing the most valuable type-strain genomes for metagenomic binning, comparative biology and taxonomic classification.</title>
        <authorList>
            <person name="Goeker M."/>
        </authorList>
    </citation>
    <scope>NUCLEOTIDE SEQUENCE [LARGE SCALE GENOMIC DNA]</scope>
    <source>
        <strain evidence="14 15">DSM 15505</strain>
    </source>
</reference>
<dbReference type="GO" id="GO:0019288">
    <property type="term" value="P:isopentenyl diphosphate biosynthetic process, methylerythritol 4-phosphate pathway"/>
    <property type="evidence" value="ECO:0007669"/>
    <property type="project" value="UniProtKB-UniRule"/>
</dbReference>
<dbReference type="PANTHER" id="PTHR43527">
    <property type="entry name" value="4-DIPHOSPHOCYTIDYL-2-C-METHYL-D-ERYTHRITOL KINASE, CHLOROPLASTIC"/>
    <property type="match status" value="1"/>
</dbReference>
<evidence type="ECO:0000259" key="13">
    <source>
        <dbReference type="Pfam" id="PF08544"/>
    </source>
</evidence>
<dbReference type="InterPro" id="IPR020568">
    <property type="entry name" value="Ribosomal_Su5_D2-typ_SF"/>
</dbReference>
<comment type="function">
    <text evidence="10">Catalyzes the phosphorylation of the position 2 hydroxy group of 4-diphosphocytidyl-2C-methyl-D-erythritol.</text>
</comment>
<evidence type="ECO:0000256" key="11">
    <source>
        <dbReference type="SAM" id="MobiDB-lite"/>
    </source>
</evidence>
<dbReference type="Pfam" id="PF08544">
    <property type="entry name" value="GHMP_kinases_C"/>
    <property type="match status" value="1"/>
</dbReference>
<evidence type="ECO:0000313" key="14">
    <source>
        <dbReference type="EMBL" id="TDT38452.1"/>
    </source>
</evidence>
<dbReference type="GO" id="GO:0005524">
    <property type="term" value="F:ATP binding"/>
    <property type="evidence" value="ECO:0007669"/>
    <property type="project" value="UniProtKB-UniRule"/>
</dbReference>
<evidence type="ECO:0000256" key="6">
    <source>
        <dbReference type="ARBA" id="ARBA00022777"/>
    </source>
</evidence>
<evidence type="ECO:0000256" key="7">
    <source>
        <dbReference type="ARBA" id="ARBA00022840"/>
    </source>
</evidence>
<organism evidence="14 15">
    <name type="scientific">Halospina denitrificans</name>
    <dbReference type="NCBI Taxonomy" id="332522"/>
    <lineage>
        <taxon>Bacteria</taxon>
        <taxon>Pseudomonadati</taxon>
        <taxon>Pseudomonadota</taxon>
        <taxon>Gammaproteobacteria</taxon>
        <taxon>Halospina</taxon>
    </lineage>
</organism>
<dbReference type="Proteomes" id="UP000295830">
    <property type="component" value="Unassembled WGS sequence"/>
</dbReference>
<name>A0A4R7JKE8_9GAMM</name>
<feature type="region of interest" description="Disordered" evidence="11">
    <location>
        <begin position="78"/>
        <end position="106"/>
    </location>
</feature>
<keyword evidence="4 10" id="KW-0808">Transferase</keyword>
<dbReference type="InterPro" id="IPR004424">
    <property type="entry name" value="IspE"/>
</dbReference>
<feature type="domain" description="GHMP kinase C-terminal" evidence="13">
    <location>
        <begin position="208"/>
        <end position="263"/>
    </location>
</feature>
<feature type="binding site" evidence="10">
    <location>
        <begin position="100"/>
        <end position="110"/>
    </location>
    <ligand>
        <name>ATP</name>
        <dbReference type="ChEBI" id="CHEBI:30616"/>
    </ligand>
</feature>
<sequence>MSTPATLTLPAPAKLNLFLHITGRRNDGYHELQTLFQFLDYSDSLTFTARDDGEVSLSGMGELPAADNLITRAAHRLQQSGAPGGQSHPGADIRIEKHLPSGGGLGGGSSNAATTLVALNRLWGLNLSRTQLADIGLSLGADVPVFIHGHAAWAEGIGEQLTSVEPAEPWYLVLHPDCEISTGEVFGHSDLTRNTPKRRIRTAFEGSGSGFRNDCEAVVRLLYPEVDKALAWLQHYGEARLTGTGACVFCPFETQSAAITAYEEKPSGINGFIARGRNRSPLYTQLGELD</sequence>
<evidence type="ECO:0000256" key="4">
    <source>
        <dbReference type="ARBA" id="ARBA00022679"/>
    </source>
</evidence>
<dbReference type="GO" id="GO:0050515">
    <property type="term" value="F:4-(cytidine 5'-diphospho)-2-C-methyl-D-erythritol kinase activity"/>
    <property type="evidence" value="ECO:0007669"/>
    <property type="project" value="UniProtKB-UniRule"/>
</dbReference>
<dbReference type="GO" id="GO:0016114">
    <property type="term" value="P:terpenoid biosynthetic process"/>
    <property type="evidence" value="ECO:0007669"/>
    <property type="project" value="UniProtKB-UniRule"/>
</dbReference>
<dbReference type="HAMAP" id="MF_00061">
    <property type="entry name" value="IspE"/>
    <property type="match status" value="1"/>
</dbReference>